<sequence length="387" mass="42865">MKISILVVVSVFIVCLNAISINQQHHDISFKHHHHTSSESGSDSYDPNKSFTPGNILITDSMNAFHPDYLYEFDIKGHSVSNYTTWLESNDTVRCLPNDIAFLDGSTLLLLDSQQGVFYSTHKGNIKEIYNGMNSHSKTLGCDLQRINVDQVNQKIYITSANVNCDLNHTPGVFVYNTNGDYQYTILNSNFNMTLGISGDSNGDIWIPDVNEIFVYSPKSKSFKTYDPVPTKIAYNGITITANDHIYVSVPDTQQDMVIQIDTNGDLVRAIKLNGDTQQGRYSGLPGSLIVTDDYLMVEVPYASKKEIPGDSSASSSSSAEEQADDEDLYSSGSSSGKLKVDIVEIYNLNDGSFYSSFGGHSCKEKNILCIPYYGFALVPNKNIESY</sequence>
<dbReference type="AlphaFoldDB" id="A0A8J4UXE9"/>
<keyword evidence="4" id="KW-1185">Reference proteome</keyword>
<name>A0A8J4UXE9_9MYCE</name>
<dbReference type="InterPro" id="IPR011042">
    <property type="entry name" value="6-blade_b-propeller_TolB-like"/>
</dbReference>
<accession>A0A8J4UXE9</accession>
<feature type="chain" id="PRO_5035319295" description="NHL repeat-containing protein" evidence="2">
    <location>
        <begin position="19"/>
        <end position="387"/>
    </location>
</feature>
<dbReference type="Gene3D" id="2.120.10.30">
    <property type="entry name" value="TolB, C-terminal domain"/>
    <property type="match status" value="1"/>
</dbReference>
<feature type="signal peptide" evidence="2">
    <location>
        <begin position="1"/>
        <end position="18"/>
    </location>
</feature>
<evidence type="ECO:0000256" key="2">
    <source>
        <dbReference type="SAM" id="SignalP"/>
    </source>
</evidence>
<dbReference type="SUPFAM" id="SSF63829">
    <property type="entry name" value="Calcium-dependent phosphotriesterase"/>
    <property type="match status" value="1"/>
</dbReference>
<evidence type="ECO:0008006" key="5">
    <source>
        <dbReference type="Google" id="ProtNLM"/>
    </source>
</evidence>
<dbReference type="EMBL" id="AJWJ01000498">
    <property type="protein sequence ID" value="KAF2070393.1"/>
    <property type="molecule type" value="Genomic_DNA"/>
</dbReference>
<keyword evidence="2" id="KW-0732">Signal</keyword>
<dbReference type="OrthoDB" id="17460at2759"/>
<evidence type="ECO:0000313" key="3">
    <source>
        <dbReference type="EMBL" id="KAF2070393.1"/>
    </source>
</evidence>
<proteinExistence type="predicted"/>
<evidence type="ECO:0000256" key="1">
    <source>
        <dbReference type="SAM" id="MobiDB-lite"/>
    </source>
</evidence>
<feature type="region of interest" description="Disordered" evidence="1">
    <location>
        <begin position="307"/>
        <end position="335"/>
    </location>
</feature>
<feature type="compositionally biased region" description="Low complexity" evidence="1">
    <location>
        <begin position="311"/>
        <end position="321"/>
    </location>
</feature>
<comment type="caution">
    <text evidence="3">The sequence shown here is derived from an EMBL/GenBank/DDBJ whole genome shotgun (WGS) entry which is preliminary data.</text>
</comment>
<protein>
    <recommendedName>
        <fullName evidence="5">NHL repeat-containing protein</fullName>
    </recommendedName>
</protein>
<dbReference type="Proteomes" id="UP000695562">
    <property type="component" value="Unassembled WGS sequence"/>
</dbReference>
<organism evidence="3 4">
    <name type="scientific">Polysphondylium violaceum</name>
    <dbReference type="NCBI Taxonomy" id="133409"/>
    <lineage>
        <taxon>Eukaryota</taxon>
        <taxon>Amoebozoa</taxon>
        <taxon>Evosea</taxon>
        <taxon>Eumycetozoa</taxon>
        <taxon>Dictyostelia</taxon>
        <taxon>Dictyosteliales</taxon>
        <taxon>Dictyosteliaceae</taxon>
        <taxon>Polysphondylium</taxon>
    </lineage>
</organism>
<evidence type="ECO:0000313" key="4">
    <source>
        <dbReference type="Proteomes" id="UP000695562"/>
    </source>
</evidence>
<gene>
    <name evidence="3" type="ORF">CYY_008292</name>
</gene>
<reference evidence="3" key="1">
    <citation type="submission" date="2020-01" db="EMBL/GenBank/DDBJ databases">
        <title>Development of genomics and gene disruption for Polysphondylium violaceum indicates a role for the polyketide synthase stlB in stalk morphogenesis.</title>
        <authorList>
            <person name="Narita B."/>
            <person name="Kawabe Y."/>
            <person name="Kin K."/>
            <person name="Saito T."/>
            <person name="Gibbs R."/>
            <person name="Kuspa A."/>
            <person name="Muzny D."/>
            <person name="Queller D."/>
            <person name="Richards S."/>
            <person name="Strassman J."/>
            <person name="Sucgang R."/>
            <person name="Worley K."/>
            <person name="Schaap P."/>
        </authorList>
    </citation>
    <scope>NUCLEOTIDE SEQUENCE</scope>
    <source>
        <strain evidence="3">QSvi11</strain>
    </source>
</reference>